<comment type="caution">
    <text evidence="1">The sequence shown here is derived from an EMBL/GenBank/DDBJ whole genome shotgun (WGS) entry which is preliminary data.</text>
</comment>
<evidence type="ECO:0000313" key="1">
    <source>
        <dbReference type="EMBL" id="GEM12494.1"/>
    </source>
</evidence>
<name>A0A511KSI4_RHOTO</name>
<dbReference type="AlphaFoldDB" id="A0A511KSI4"/>
<protein>
    <submittedName>
        <fullName evidence="1">1-aminocyclopropane-1-carboxylate deaminase</fullName>
    </submittedName>
</protein>
<reference evidence="1 2" key="1">
    <citation type="submission" date="2019-07" db="EMBL/GenBank/DDBJ databases">
        <title>Rhodotorula toruloides NBRC10032 genome sequencing.</title>
        <authorList>
            <person name="Shida Y."/>
            <person name="Takaku H."/>
            <person name="Ogasawara W."/>
            <person name="Mori K."/>
        </authorList>
    </citation>
    <scope>NUCLEOTIDE SEQUENCE [LARGE SCALE GENOMIC DNA]</scope>
    <source>
        <strain evidence="1 2">NBRC10032</strain>
    </source>
</reference>
<dbReference type="EMBL" id="BJWK01000021">
    <property type="protein sequence ID" value="GEM12494.1"/>
    <property type="molecule type" value="Genomic_DNA"/>
</dbReference>
<evidence type="ECO:0000313" key="2">
    <source>
        <dbReference type="Proteomes" id="UP000321518"/>
    </source>
</evidence>
<dbReference type="Proteomes" id="UP000321518">
    <property type="component" value="Unassembled WGS sequence"/>
</dbReference>
<sequence>MLEKEAQKLQGRYAQAGYPDVDMPDAPFWFLQASRYHKDALTAGRLRLLSHGAQGALLEHVKYIAQLKPLPYMAALPGNTQLLVNAELGACYIKIKEAISACRPQPNVDNEKEINAEYEKYINFPAITKLPLELIFELTSALEDVAKRGEHKPTLSNLFGTAIVKIYEEHVDAVVCRLLRTLVRLKDAQKDAQKWKEEYLRPLNGWKGAGWSPSGHAAEWAELQRVENELIAGTHIPFEHLPKQALAYRYRGEPYSLAHGYARISHRMARRIGTSREAWEAERASREF</sequence>
<proteinExistence type="predicted"/>
<dbReference type="OrthoDB" id="2528907at2759"/>
<organism evidence="1 2">
    <name type="scientific">Rhodotorula toruloides</name>
    <name type="common">Yeast</name>
    <name type="synonym">Rhodosporidium toruloides</name>
    <dbReference type="NCBI Taxonomy" id="5286"/>
    <lineage>
        <taxon>Eukaryota</taxon>
        <taxon>Fungi</taxon>
        <taxon>Dikarya</taxon>
        <taxon>Basidiomycota</taxon>
        <taxon>Pucciniomycotina</taxon>
        <taxon>Microbotryomycetes</taxon>
        <taxon>Sporidiobolales</taxon>
        <taxon>Sporidiobolaceae</taxon>
        <taxon>Rhodotorula</taxon>
    </lineage>
</organism>
<gene>
    <name evidence="1" type="ORF">Rt10032_c21g6511</name>
</gene>
<accession>A0A511KSI4</accession>